<proteinExistence type="inferred from homology"/>
<keyword evidence="9" id="KW-1185">Reference proteome</keyword>
<keyword evidence="5" id="KW-0931">ER-Golgi transport</keyword>
<keyword evidence="5" id="KW-0256">Endoplasmic reticulum</keyword>
<keyword evidence="5" id="KW-0813">Transport</keyword>
<keyword evidence="2 5" id="KW-0812">Transmembrane</keyword>
<feature type="transmembrane region" description="Helical" evidence="5">
    <location>
        <begin position="6"/>
        <end position="26"/>
    </location>
</feature>
<comment type="subcellular location">
    <subcellularLocation>
        <location evidence="5">Endoplasmic reticulum membrane</location>
        <topology evidence="5">Multi-pass membrane protein</topology>
    </subcellularLocation>
    <subcellularLocation>
        <location evidence="1">Membrane</location>
        <topology evidence="1">Multi-pass membrane protein</topology>
    </subcellularLocation>
</comment>
<dbReference type="Proteomes" id="UP000478008">
    <property type="component" value="Unassembled WGS sequence"/>
</dbReference>
<evidence type="ECO:0000313" key="8">
    <source>
        <dbReference type="EMBL" id="VUG15823.1"/>
    </source>
</evidence>
<comment type="function">
    <text evidence="5">May play a role in anterograde transport of membrane proteins from the endoplasmic reticulum to the Golgi.</text>
</comment>
<name>A0A7D9GWZ1_DEKBR</name>
<evidence type="ECO:0000256" key="5">
    <source>
        <dbReference type="RuleBase" id="RU367026"/>
    </source>
</evidence>
<feature type="region of interest" description="Disordered" evidence="6">
    <location>
        <begin position="186"/>
        <end position="211"/>
    </location>
</feature>
<dbReference type="Pfam" id="PF05529">
    <property type="entry name" value="Bap31"/>
    <property type="match status" value="1"/>
</dbReference>
<reference evidence="8 9" key="1">
    <citation type="submission" date="2019-07" db="EMBL/GenBank/DDBJ databases">
        <authorList>
            <person name="Friedrich A."/>
            <person name="Schacherer J."/>
        </authorList>
    </citation>
    <scope>NUCLEOTIDE SEQUENCE [LARGE SCALE GENOMIC DNA]</scope>
</reference>
<evidence type="ECO:0000256" key="2">
    <source>
        <dbReference type="ARBA" id="ARBA00022692"/>
    </source>
</evidence>
<evidence type="ECO:0000313" key="9">
    <source>
        <dbReference type="Proteomes" id="UP000478008"/>
    </source>
</evidence>
<keyword evidence="5" id="KW-0653">Protein transport</keyword>
<dbReference type="GO" id="GO:0006886">
    <property type="term" value="P:intracellular protein transport"/>
    <property type="evidence" value="ECO:0007669"/>
    <property type="project" value="UniProtKB-UniRule"/>
</dbReference>
<feature type="transmembrane region" description="Helical" evidence="5">
    <location>
        <begin position="109"/>
        <end position="129"/>
    </location>
</feature>
<dbReference type="GO" id="GO:0070973">
    <property type="term" value="P:protein localization to endoplasmic reticulum exit site"/>
    <property type="evidence" value="ECO:0007669"/>
    <property type="project" value="UniProtKB-UniRule"/>
</dbReference>
<dbReference type="AlphaFoldDB" id="A0A7D9GWZ1"/>
<dbReference type="InterPro" id="IPR040463">
    <property type="entry name" value="BAP29/BAP31_N"/>
</dbReference>
<evidence type="ECO:0000256" key="4">
    <source>
        <dbReference type="ARBA" id="ARBA00023136"/>
    </source>
</evidence>
<dbReference type="InterPro" id="IPR008417">
    <property type="entry name" value="BAP29/BAP31"/>
</dbReference>
<evidence type="ECO:0000256" key="1">
    <source>
        <dbReference type="ARBA" id="ARBA00004141"/>
    </source>
</evidence>
<dbReference type="GO" id="GO:0006888">
    <property type="term" value="P:endoplasmic reticulum to Golgi vesicle-mediated transport"/>
    <property type="evidence" value="ECO:0007669"/>
    <property type="project" value="UniProtKB-UniRule"/>
</dbReference>
<evidence type="ECO:0000259" key="7">
    <source>
        <dbReference type="Pfam" id="PF05529"/>
    </source>
</evidence>
<evidence type="ECO:0000256" key="6">
    <source>
        <dbReference type="SAM" id="MobiDB-lite"/>
    </source>
</evidence>
<sequence length="211" mass="24101">MSLLMSIVFAVLVFEMTLLAIMLLPLPQGMQRSLVTTIDSLLRNSQIRVGLSFIALIVSLMFFDAMKTSFPHKDSSFAAFSAQNYPVTKTIGQSIWDVRSKKFYAHRNMYITGAVLYLMVAIYFNDLLLSSIVRNKEKLIKATDPKAKQTEKTSSIEYEKLQHELKLKEDDVATFKRQLNGMHAEYQKKADDSTKVAEKTEKTTDENKKQK</sequence>
<dbReference type="GO" id="GO:0005789">
    <property type="term" value="C:endoplasmic reticulum membrane"/>
    <property type="evidence" value="ECO:0007669"/>
    <property type="project" value="UniProtKB-SubCell"/>
</dbReference>
<organism evidence="8 9">
    <name type="scientific">Dekkera bruxellensis</name>
    <name type="common">Brettanomyces custersii</name>
    <dbReference type="NCBI Taxonomy" id="5007"/>
    <lineage>
        <taxon>Eukaryota</taxon>
        <taxon>Fungi</taxon>
        <taxon>Dikarya</taxon>
        <taxon>Ascomycota</taxon>
        <taxon>Saccharomycotina</taxon>
        <taxon>Pichiomycetes</taxon>
        <taxon>Pichiales</taxon>
        <taxon>Pichiaceae</taxon>
        <taxon>Brettanomyces</taxon>
    </lineage>
</organism>
<comment type="similarity">
    <text evidence="5">Belongs to the BCAP29/BCAP31 family.</text>
</comment>
<accession>A0A7D9GWZ1</accession>
<gene>
    <name evidence="8" type="ORF">DEBR0S1_00914G</name>
</gene>
<evidence type="ECO:0000256" key="3">
    <source>
        <dbReference type="ARBA" id="ARBA00022989"/>
    </source>
</evidence>
<dbReference type="PANTHER" id="PTHR12701:SF19">
    <property type="entry name" value="ENDOPLASMIC RETICULUM TRANSMEMBRANE PROTEIN 1-RELATED"/>
    <property type="match status" value="1"/>
</dbReference>
<keyword evidence="3 5" id="KW-1133">Transmembrane helix</keyword>
<protein>
    <recommendedName>
        <fullName evidence="5">Endoplasmic reticulum transmembrane protein</fullName>
    </recommendedName>
</protein>
<dbReference type="PANTHER" id="PTHR12701">
    <property type="entry name" value="BCR-ASSOCIATED PROTEIN, BAP"/>
    <property type="match status" value="1"/>
</dbReference>
<feature type="domain" description="BAP29/BAP31 transmembrane" evidence="7">
    <location>
        <begin position="1"/>
        <end position="139"/>
    </location>
</feature>
<dbReference type="EMBL" id="CABFWN010000001">
    <property type="protein sequence ID" value="VUG15823.1"/>
    <property type="molecule type" value="Genomic_DNA"/>
</dbReference>
<feature type="transmembrane region" description="Helical" evidence="5">
    <location>
        <begin position="47"/>
        <end position="66"/>
    </location>
</feature>
<keyword evidence="4 5" id="KW-0472">Membrane</keyword>